<dbReference type="Gene3D" id="1.10.167.10">
    <property type="entry name" value="Regulator of G-protein Signalling 4, domain 2"/>
    <property type="match status" value="1"/>
</dbReference>
<dbReference type="GO" id="GO:0005634">
    <property type="term" value="C:nucleus"/>
    <property type="evidence" value="ECO:0007669"/>
    <property type="project" value="TreeGrafter"/>
</dbReference>
<dbReference type="SMART" id="SM00315">
    <property type="entry name" value="RGS"/>
    <property type="match status" value="1"/>
</dbReference>
<feature type="region of interest" description="Disordered" evidence="2">
    <location>
        <begin position="299"/>
        <end position="324"/>
    </location>
</feature>
<keyword evidence="1" id="KW-0343">GTPase activation</keyword>
<evidence type="ECO:0000313" key="5">
    <source>
        <dbReference type="WBParaSite" id="nRc.2.0.1.t32211-RA"/>
    </source>
</evidence>
<proteinExistence type="predicted"/>
<dbReference type="InterPro" id="IPR046995">
    <property type="entry name" value="RGS10/12/14-like"/>
</dbReference>
<dbReference type="PRINTS" id="PR01301">
    <property type="entry name" value="RGSPROTEIN"/>
</dbReference>
<dbReference type="GO" id="GO:0005886">
    <property type="term" value="C:plasma membrane"/>
    <property type="evidence" value="ECO:0007669"/>
    <property type="project" value="TreeGrafter"/>
</dbReference>
<dbReference type="PANTHER" id="PTHR45945">
    <property type="entry name" value="REGULATOR OF G-PROTEIN SIGNALING LOCO"/>
    <property type="match status" value="1"/>
</dbReference>
<sequence length="496" mass="55177">MDNTTSILPTIVIPIMTVNVKLPTINSACVRFIGEFLRKQYSQENINFWVSCENFKLIPDPQRYKFAAEIFDRYFASGCAEPINVDSLVRHNIAEYIKSRSVTPQMYDQAQYQIFHLMKYDCYPRFLKSEDYHKCSDMVTKGTALPEVKEPYMKTHDGVTLLRYMYVLQVTVLAKASQPLLNEAGAACTLVRTDVGAVGTSGGGSTVSLLSGEKKSTKKTCLPWKAKFNVVVGRNKAQPSNIPGSMSNRETGADDDDANAVHSSSEPSRLISHFGSKRKQDWKSNKQFSFPAESIHTVGDIKKHAKQDTTGGSPRGGVNSSTTGIYIPEDEGHILAPTNSKNALTATAPKSILKTSSSSARQHHHHHHQNQKCENTVPSTSAPTPSTPKLGKESTPATTSIICSNSCHIFLPNGQVVNIPLPKGKVNWESWLRSVADQNKFNFSDYMVTDPNNEKIIQLRPDVQDPLKNQTVVFRRKVSFILAWKFNCGDNFDNRL</sequence>
<dbReference type="InterPro" id="IPR044926">
    <property type="entry name" value="RGS_subdomain_2"/>
</dbReference>
<dbReference type="AlphaFoldDB" id="A0A915K0A4"/>
<dbReference type="WBParaSite" id="nRc.2.0.1.t32211-RA">
    <property type="protein sequence ID" value="nRc.2.0.1.t32211-RA"/>
    <property type="gene ID" value="nRc.2.0.1.g32211"/>
</dbReference>
<dbReference type="Proteomes" id="UP000887565">
    <property type="component" value="Unplaced"/>
</dbReference>
<name>A0A915K0A4_ROMCU</name>
<dbReference type="Pfam" id="PF00615">
    <property type="entry name" value="RGS"/>
    <property type="match status" value="1"/>
</dbReference>
<dbReference type="InterPro" id="IPR016137">
    <property type="entry name" value="RGS"/>
</dbReference>
<feature type="region of interest" description="Disordered" evidence="2">
    <location>
        <begin position="235"/>
        <end position="284"/>
    </location>
</feature>
<evidence type="ECO:0000256" key="2">
    <source>
        <dbReference type="SAM" id="MobiDB-lite"/>
    </source>
</evidence>
<dbReference type="GO" id="GO:0005096">
    <property type="term" value="F:GTPase activator activity"/>
    <property type="evidence" value="ECO:0007669"/>
    <property type="project" value="UniProtKB-KW"/>
</dbReference>
<dbReference type="InterPro" id="IPR036305">
    <property type="entry name" value="RGS_sf"/>
</dbReference>
<dbReference type="PANTHER" id="PTHR45945:SF3">
    <property type="entry name" value="REGULATOR OF G-PROTEIN SIGNALING LOCO"/>
    <property type="match status" value="1"/>
</dbReference>
<dbReference type="SUPFAM" id="SSF48097">
    <property type="entry name" value="Regulator of G-protein signaling, RGS"/>
    <property type="match status" value="1"/>
</dbReference>
<dbReference type="Gene3D" id="1.10.196.10">
    <property type="match status" value="1"/>
</dbReference>
<feature type="domain" description="RGS" evidence="3">
    <location>
        <begin position="35"/>
        <end position="134"/>
    </location>
</feature>
<organism evidence="4 5">
    <name type="scientific">Romanomermis culicivorax</name>
    <name type="common">Nematode worm</name>
    <dbReference type="NCBI Taxonomy" id="13658"/>
    <lineage>
        <taxon>Eukaryota</taxon>
        <taxon>Metazoa</taxon>
        <taxon>Ecdysozoa</taxon>
        <taxon>Nematoda</taxon>
        <taxon>Enoplea</taxon>
        <taxon>Dorylaimia</taxon>
        <taxon>Mermithida</taxon>
        <taxon>Mermithoidea</taxon>
        <taxon>Mermithidae</taxon>
        <taxon>Romanomermis</taxon>
    </lineage>
</organism>
<feature type="compositionally biased region" description="Polar residues" evidence="2">
    <location>
        <begin position="237"/>
        <end position="250"/>
    </location>
</feature>
<dbReference type="PROSITE" id="PS50132">
    <property type="entry name" value="RGS"/>
    <property type="match status" value="1"/>
</dbReference>
<dbReference type="GO" id="GO:0008277">
    <property type="term" value="P:regulation of G protein-coupled receptor signaling pathway"/>
    <property type="evidence" value="ECO:0007669"/>
    <property type="project" value="TreeGrafter"/>
</dbReference>
<feature type="compositionally biased region" description="Low complexity" evidence="2">
    <location>
        <begin position="376"/>
        <end position="388"/>
    </location>
</feature>
<dbReference type="InterPro" id="IPR024066">
    <property type="entry name" value="RGS_subdom1/3"/>
</dbReference>
<feature type="region of interest" description="Disordered" evidence="2">
    <location>
        <begin position="352"/>
        <end position="395"/>
    </location>
</feature>
<reference evidence="5" key="1">
    <citation type="submission" date="2022-11" db="UniProtKB">
        <authorList>
            <consortium name="WormBaseParasite"/>
        </authorList>
    </citation>
    <scope>IDENTIFICATION</scope>
</reference>
<dbReference type="GO" id="GO:0005737">
    <property type="term" value="C:cytoplasm"/>
    <property type="evidence" value="ECO:0007669"/>
    <property type="project" value="TreeGrafter"/>
</dbReference>
<evidence type="ECO:0000256" key="1">
    <source>
        <dbReference type="ARBA" id="ARBA00022468"/>
    </source>
</evidence>
<protein>
    <submittedName>
        <fullName evidence="5">RGS domain-containing protein</fullName>
    </submittedName>
</protein>
<keyword evidence="4" id="KW-1185">Reference proteome</keyword>
<feature type="compositionally biased region" description="Basic residues" evidence="2">
    <location>
        <begin position="361"/>
        <end position="370"/>
    </location>
</feature>
<accession>A0A915K0A4</accession>
<evidence type="ECO:0000313" key="4">
    <source>
        <dbReference type="Proteomes" id="UP000887565"/>
    </source>
</evidence>
<feature type="compositionally biased region" description="Polar residues" evidence="2">
    <location>
        <begin position="308"/>
        <end position="324"/>
    </location>
</feature>
<evidence type="ECO:0000259" key="3">
    <source>
        <dbReference type="PROSITE" id="PS50132"/>
    </source>
</evidence>